<dbReference type="NCBIfam" id="TIGR01733">
    <property type="entry name" value="AA-adenyl-dom"/>
    <property type="match status" value="1"/>
</dbReference>
<keyword evidence="4" id="KW-0597">Phosphoprotein</keyword>
<dbReference type="GO" id="GO:0047527">
    <property type="term" value="F:2,3-dihydroxybenzoate-serine ligase activity"/>
    <property type="evidence" value="ECO:0007669"/>
    <property type="project" value="TreeGrafter"/>
</dbReference>
<name>A0A561T6G8_9ACTN</name>
<dbReference type="Proteomes" id="UP000317940">
    <property type="component" value="Unassembled WGS sequence"/>
</dbReference>
<dbReference type="InterPro" id="IPR006162">
    <property type="entry name" value="Ppantetheine_attach_site"/>
</dbReference>
<dbReference type="InterPro" id="IPR025110">
    <property type="entry name" value="AMP-bd_C"/>
</dbReference>
<evidence type="ECO:0000256" key="1">
    <source>
        <dbReference type="ARBA" id="ARBA00001957"/>
    </source>
</evidence>
<dbReference type="InterPro" id="IPR000873">
    <property type="entry name" value="AMP-dep_synth/lig_dom"/>
</dbReference>
<dbReference type="InterPro" id="IPR036736">
    <property type="entry name" value="ACP-like_sf"/>
</dbReference>
<evidence type="ECO:0000256" key="3">
    <source>
        <dbReference type="ARBA" id="ARBA00022450"/>
    </source>
</evidence>
<proteinExistence type="inferred from homology"/>
<dbReference type="Gene3D" id="2.30.38.10">
    <property type="entry name" value="Luciferase, Domain 3"/>
    <property type="match status" value="1"/>
</dbReference>
<dbReference type="InterPro" id="IPR009081">
    <property type="entry name" value="PP-bd_ACP"/>
</dbReference>
<organism evidence="6 7">
    <name type="scientific">Kitasatospora viridis</name>
    <dbReference type="NCBI Taxonomy" id="281105"/>
    <lineage>
        <taxon>Bacteria</taxon>
        <taxon>Bacillati</taxon>
        <taxon>Actinomycetota</taxon>
        <taxon>Actinomycetes</taxon>
        <taxon>Kitasatosporales</taxon>
        <taxon>Streptomycetaceae</taxon>
        <taxon>Kitasatospora</taxon>
    </lineage>
</organism>
<dbReference type="InterPro" id="IPR010071">
    <property type="entry name" value="AA_adenyl_dom"/>
</dbReference>
<dbReference type="Pfam" id="PF13193">
    <property type="entry name" value="AMP-binding_C"/>
    <property type="match status" value="1"/>
</dbReference>
<dbReference type="Gene3D" id="1.10.1200.10">
    <property type="entry name" value="ACP-like"/>
    <property type="match status" value="1"/>
</dbReference>
<dbReference type="InterPro" id="IPR020806">
    <property type="entry name" value="PKS_PP-bd"/>
</dbReference>
<dbReference type="EMBL" id="VIWT01000004">
    <property type="protein sequence ID" value="TWF82704.1"/>
    <property type="molecule type" value="Genomic_DNA"/>
</dbReference>
<protein>
    <submittedName>
        <fullName evidence="6">Amino acid adenylation domain-containing protein</fullName>
    </submittedName>
</protein>
<gene>
    <name evidence="6" type="ORF">FHX73_14186</name>
</gene>
<dbReference type="RefSeq" id="WP_170305213.1">
    <property type="nucleotide sequence ID" value="NZ_BAAAMZ010000017.1"/>
</dbReference>
<accession>A0A561T6G8</accession>
<dbReference type="PRINTS" id="PR00154">
    <property type="entry name" value="AMPBINDING"/>
</dbReference>
<dbReference type="AlphaFoldDB" id="A0A561T6G8"/>
<keyword evidence="7" id="KW-1185">Reference proteome</keyword>
<dbReference type="SUPFAM" id="SSF47336">
    <property type="entry name" value="ACP-like"/>
    <property type="match status" value="1"/>
</dbReference>
<dbReference type="GO" id="GO:0072330">
    <property type="term" value="P:monocarboxylic acid biosynthetic process"/>
    <property type="evidence" value="ECO:0007669"/>
    <property type="project" value="UniProtKB-ARBA"/>
</dbReference>
<dbReference type="GO" id="GO:0005829">
    <property type="term" value="C:cytosol"/>
    <property type="evidence" value="ECO:0007669"/>
    <property type="project" value="TreeGrafter"/>
</dbReference>
<comment type="cofactor">
    <cofactor evidence="1">
        <name>pantetheine 4'-phosphate</name>
        <dbReference type="ChEBI" id="CHEBI:47942"/>
    </cofactor>
</comment>
<dbReference type="GO" id="GO:0031177">
    <property type="term" value="F:phosphopantetheine binding"/>
    <property type="evidence" value="ECO:0007669"/>
    <property type="project" value="InterPro"/>
</dbReference>
<evidence type="ECO:0000313" key="6">
    <source>
        <dbReference type="EMBL" id="TWF82704.1"/>
    </source>
</evidence>
<dbReference type="FunFam" id="1.10.1200.10:FF:000016">
    <property type="entry name" value="Non-ribosomal peptide synthase"/>
    <property type="match status" value="1"/>
</dbReference>
<dbReference type="FunFam" id="3.40.50.12780:FF:000012">
    <property type="entry name" value="Non-ribosomal peptide synthetase"/>
    <property type="match status" value="1"/>
</dbReference>
<dbReference type="PROSITE" id="PS00455">
    <property type="entry name" value="AMP_BINDING"/>
    <property type="match status" value="1"/>
</dbReference>
<dbReference type="InterPro" id="IPR020845">
    <property type="entry name" value="AMP-binding_CS"/>
</dbReference>
<comment type="caution">
    <text evidence="6">The sequence shown here is derived from an EMBL/GenBank/DDBJ whole genome shotgun (WGS) entry which is preliminary data.</text>
</comment>
<sequence length="595" mass="63105">MIDTSIGSSCVHRIFEEQAARRPEAVALVAEEGDLSYAELNHRANQLAHQLIRTGIGPDRPVGLFLERSATFVVAALAVLKAGGCYVPLDPEYPAARVAAMLADTQVSVVLTRAGVVDRLPRHDTVVLCLDEIAALLETLSRADPAIEVSPDHLAYIMYTSGSTGRPKGVMVPHRGVTRLVRGADYLELGPGEVLPLLSSVSFDASTFEIWGALANGARLVVGPATAPSIGDLGRLIERHGITTLWLTAGLFHLVVDELPGALTGVRQLLAGGDALGVPQVRRLLAEHPGCRLVNGYGPTEGTTFTTVFPLPANWQPGPSVPIGRPVAGTLVRVLDAELRPVAAGEPGQLFVGGEGLARGYLNQPGRTADRFVPDPAGPVGARLYATGDQVRELPDGSLEFLGRLDQQVKFRGYRVELGEIESVLREHPAVRDVAVRLIGDSVEDRRLVAYPVLERAEALAELRPWLADRLPSALVPGLWQPLDALPLTLNGKVDRAALPTPSVLAPPAPPAAEAADAHEREAVAAVFREVLGLAEARPQDDFFELGGHSLLAAKVVARLRRALGVELPISVVFDHPTVAALAAQARLAATGSPA</sequence>
<dbReference type="Pfam" id="PF00550">
    <property type="entry name" value="PP-binding"/>
    <property type="match status" value="1"/>
</dbReference>
<dbReference type="GO" id="GO:0043041">
    <property type="term" value="P:amino acid activation for nonribosomal peptide biosynthetic process"/>
    <property type="evidence" value="ECO:0007669"/>
    <property type="project" value="TreeGrafter"/>
</dbReference>
<comment type="similarity">
    <text evidence="2">Belongs to the ATP-dependent AMP-binding enzyme family.</text>
</comment>
<dbReference type="InterPro" id="IPR045851">
    <property type="entry name" value="AMP-bd_C_sf"/>
</dbReference>
<dbReference type="SUPFAM" id="SSF56801">
    <property type="entry name" value="Acetyl-CoA synthetase-like"/>
    <property type="match status" value="1"/>
</dbReference>
<feature type="domain" description="Carrier" evidence="5">
    <location>
        <begin position="515"/>
        <end position="590"/>
    </location>
</feature>
<dbReference type="Gene3D" id="3.30.300.30">
    <property type="match status" value="1"/>
</dbReference>
<evidence type="ECO:0000256" key="4">
    <source>
        <dbReference type="ARBA" id="ARBA00022553"/>
    </source>
</evidence>
<dbReference type="InterPro" id="IPR020459">
    <property type="entry name" value="AMP-binding"/>
</dbReference>
<evidence type="ECO:0000256" key="2">
    <source>
        <dbReference type="ARBA" id="ARBA00006432"/>
    </source>
</evidence>
<evidence type="ECO:0000259" key="5">
    <source>
        <dbReference type="PROSITE" id="PS50075"/>
    </source>
</evidence>
<dbReference type="CDD" id="cd12117">
    <property type="entry name" value="A_NRPS_Srf_like"/>
    <property type="match status" value="1"/>
</dbReference>
<dbReference type="GO" id="GO:0009366">
    <property type="term" value="C:enterobactin synthetase complex"/>
    <property type="evidence" value="ECO:0007669"/>
    <property type="project" value="TreeGrafter"/>
</dbReference>
<dbReference type="GO" id="GO:0009239">
    <property type="term" value="P:enterobactin biosynthetic process"/>
    <property type="evidence" value="ECO:0007669"/>
    <property type="project" value="TreeGrafter"/>
</dbReference>
<dbReference type="PROSITE" id="PS00012">
    <property type="entry name" value="PHOSPHOPANTETHEINE"/>
    <property type="match status" value="1"/>
</dbReference>
<dbReference type="PROSITE" id="PS50075">
    <property type="entry name" value="CARRIER"/>
    <property type="match status" value="1"/>
</dbReference>
<dbReference type="FunFam" id="3.40.50.980:FF:000001">
    <property type="entry name" value="Non-ribosomal peptide synthetase"/>
    <property type="match status" value="1"/>
</dbReference>
<dbReference type="Pfam" id="PF00501">
    <property type="entry name" value="AMP-binding"/>
    <property type="match status" value="1"/>
</dbReference>
<dbReference type="Gene3D" id="3.40.50.980">
    <property type="match status" value="2"/>
</dbReference>
<dbReference type="PANTHER" id="PTHR45527">
    <property type="entry name" value="NONRIBOSOMAL PEPTIDE SYNTHETASE"/>
    <property type="match status" value="1"/>
</dbReference>
<dbReference type="SMART" id="SM00823">
    <property type="entry name" value="PKS_PP"/>
    <property type="match status" value="1"/>
</dbReference>
<keyword evidence="3" id="KW-0596">Phosphopantetheine</keyword>
<reference evidence="6 7" key="1">
    <citation type="submission" date="2019-06" db="EMBL/GenBank/DDBJ databases">
        <title>Sequencing the genomes of 1000 actinobacteria strains.</title>
        <authorList>
            <person name="Klenk H.-P."/>
        </authorList>
    </citation>
    <scope>NUCLEOTIDE SEQUENCE [LARGE SCALE GENOMIC DNA]</scope>
    <source>
        <strain evidence="6 7">DSM 44826</strain>
    </source>
</reference>
<evidence type="ECO:0000313" key="7">
    <source>
        <dbReference type="Proteomes" id="UP000317940"/>
    </source>
</evidence>
<dbReference type="PANTHER" id="PTHR45527:SF1">
    <property type="entry name" value="FATTY ACID SYNTHASE"/>
    <property type="match status" value="1"/>
</dbReference>